<organism evidence="2">
    <name type="scientific">Magallana gigas</name>
    <name type="common">Pacific oyster</name>
    <name type="synonym">Crassostrea gigas</name>
    <dbReference type="NCBI Taxonomy" id="29159"/>
    <lineage>
        <taxon>Eukaryota</taxon>
        <taxon>Metazoa</taxon>
        <taxon>Spiralia</taxon>
        <taxon>Lophotrochozoa</taxon>
        <taxon>Mollusca</taxon>
        <taxon>Bivalvia</taxon>
        <taxon>Autobranchia</taxon>
        <taxon>Pteriomorphia</taxon>
        <taxon>Ostreida</taxon>
        <taxon>Ostreoidea</taxon>
        <taxon>Ostreidae</taxon>
        <taxon>Magallana</taxon>
    </lineage>
</organism>
<dbReference type="EMBL" id="JH816283">
    <property type="protein sequence ID" value="EKC34914.1"/>
    <property type="molecule type" value="Genomic_DNA"/>
</dbReference>
<feature type="region of interest" description="Disordered" evidence="1">
    <location>
        <begin position="1"/>
        <end position="132"/>
    </location>
</feature>
<feature type="compositionally biased region" description="Polar residues" evidence="1">
    <location>
        <begin position="118"/>
        <end position="127"/>
    </location>
</feature>
<evidence type="ECO:0000313" key="2">
    <source>
        <dbReference type="EMBL" id="EKC34914.1"/>
    </source>
</evidence>
<dbReference type="InParanoid" id="K1QUG3"/>
<feature type="compositionally biased region" description="Basic and acidic residues" evidence="1">
    <location>
        <begin position="28"/>
        <end position="40"/>
    </location>
</feature>
<accession>K1QUG3</accession>
<feature type="compositionally biased region" description="Basic and acidic residues" evidence="1">
    <location>
        <begin position="8"/>
        <end position="18"/>
    </location>
</feature>
<name>K1QUG3_MAGGI</name>
<dbReference type="AlphaFoldDB" id="K1QUG3"/>
<gene>
    <name evidence="2" type="ORF">CGI_10027623</name>
</gene>
<protein>
    <submittedName>
        <fullName evidence="2">Uncharacterized protein</fullName>
    </submittedName>
</protein>
<reference evidence="2" key="1">
    <citation type="journal article" date="2012" name="Nature">
        <title>The oyster genome reveals stress adaptation and complexity of shell formation.</title>
        <authorList>
            <person name="Zhang G."/>
            <person name="Fang X."/>
            <person name="Guo X."/>
            <person name="Li L."/>
            <person name="Luo R."/>
            <person name="Xu F."/>
            <person name="Yang P."/>
            <person name="Zhang L."/>
            <person name="Wang X."/>
            <person name="Qi H."/>
            <person name="Xiong Z."/>
            <person name="Que H."/>
            <person name="Xie Y."/>
            <person name="Holland P.W."/>
            <person name="Paps J."/>
            <person name="Zhu Y."/>
            <person name="Wu F."/>
            <person name="Chen Y."/>
            <person name="Wang J."/>
            <person name="Peng C."/>
            <person name="Meng J."/>
            <person name="Yang L."/>
            <person name="Liu J."/>
            <person name="Wen B."/>
            <person name="Zhang N."/>
            <person name="Huang Z."/>
            <person name="Zhu Q."/>
            <person name="Feng Y."/>
            <person name="Mount A."/>
            <person name="Hedgecock D."/>
            <person name="Xu Z."/>
            <person name="Liu Y."/>
            <person name="Domazet-Loso T."/>
            <person name="Du Y."/>
            <person name="Sun X."/>
            <person name="Zhang S."/>
            <person name="Liu B."/>
            <person name="Cheng P."/>
            <person name="Jiang X."/>
            <person name="Li J."/>
            <person name="Fan D."/>
            <person name="Wang W."/>
            <person name="Fu W."/>
            <person name="Wang T."/>
            <person name="Wang B."/>
            <person name="Zhang J."/>
            <person name="Peng Z."/>
            <person name="Li Y."/>
            <person name="Li N."/>
            <person name="Wang J."/>
            <person name="Chen M."/>
            <person name="He Y."/>
            <person name="Tan F."/>
            <person name="Song X."/>
            <person name="Zheng Q."/>
            <person name="Huang R."/>
            <person name="Yang H."/>
            <person name="Du X."/>
            <person name="Chen L."/>
            <person name="Yang M."/>
            <person name="Gaffney P.M."/>
            <person name="Wang S."/>
            <person name="Luo L."/>
            <person name="She Z."/>
            <person name="Ming Y."/>
            <person name="Huang W."/>
            <person name="Zhang S."/>
            <person name="Huang B."/>
            <person name="Zhang Y."/>
            <person name="Qu T."/>
            <person name="Ni P."/>
            <person name="Miao G."/>
            <person name="Wang J."/>
            <person name="Wang Q."/>
            <person name="Steinberg C.E."/>
            <person name="Wang H."/>
            <person name="Li N."/>
            <person name="Qian L."/>
            <person name="Zhang G."/>
            <person name="Li Y."/>
            <person name="Yang H."/>
            <person name="Liu X."/>
            <person name="Wang J."/>
            <person name="Yin Y."/>
            <person name="Wang J."/>
        </authorList>
    </citation>
    <scope>NUCLEOTIDE SEQUENCE [LARGE SCALE GENOMIC DNA]</scope>
    <source>
        <strain evidence="2">05x7-T-G4-1.051#20</strain>
    </source>
</reference>
<evidence type="ECO:0000256" key="1">
    <source>
        <dbReference type="SAM" id="MobiDB-lite"/>
    </source>
</evidence>
<dbReference type="HOGENOM" id="CLU_1455787_0_0_1"/>
<sequence>MTEPQENEEARTVHESVPKTETSGPGDIKGDPRSIEEIKRSLFTATPANGPHDNLAVRTESSQPNASPEPAHQAATCIDLNASGSSLGFSVHEPEENDERESPECSPTDSVEARPGLSRTSSQSSGYDGSETCEQHIHTENTAPHDAIAMRRAYIQRKSSGSLGSSLTTEEMRRLYDTELYIAGCK</sequence>
<proteinExistence type="predicted"/>